<evidence type="ECO:0000256" key="1">
    <source>
        <dbReference type="SAM" id="MobiDB-lite"/>
    </source>
</evidence>
<dbReference type="SUPFAM" id="SSF53098">
    <property type="entry name" value="Ribonuclease H-like"/>
    <property type="match status" value="1"/>
</dbReference>
<dbReference type="PROSITE" id="PS50994">
    <property type="entry name" value="INTEGRASE"/>
    <property type="match status" value="1"/>
</dbReference>
<proteinExistence type="predicted"/>
<name>A0A179BCB0_RHILE</name>
<dbReference type="GO" id="GO:0015074">
    <property type="term" value="P:DNA integration"/>
    <property type="evidence" value="ECO:0007669"/>
    <property type="project" value="InterPro"/>
</dbReference>
<dbReference type="SUPFAM" id="SSF50610">
    <property type="entry name" value="mu transposase, C-terminal domain"/>
    <property type="match status" value="1"/>
</dbReference>
<feature type="domain" description="Integrase catalytic" evidence="2">
    <location>
        <begin position="155"/>
        <end position="368"/>
    </location>
</feature>
<sequence>MTDGADKLAVSDTAWQKAVAREAAIRPLIAKTRISRGDVASTCRQLGLKRTRFYELVAKFRKRPVTSSLLDETPGPEKGRGRLSVDQEDAIKLAIEAIYCARERPSVSAVHDHVLRVCHQHGLRPPSWKAVKARVDQSDRRQLVRFREGARAAQQLFGPVVGEYSAQYALQVVQIDHTLVDLFIVDAVSRQPLQRPWLTLGIDVASRMVTGFFLSLESPSSTSVALAIQQMVLPKDSWLASRDIEAEWPVFGLPDVIHLDNGREFHGKALVRGAAEHGIDLQYRPVARPHYGGHIERLIGTMMGAVHLLPGSTSSDLSSRGDYDPQKHAIMTLDELERWLALQIVGRYHADIHSALRLAPNTAWQDAASARPHHRRLPYDEHRFLLDFLPFEERHVRRDGVHLFGLRYWDDVLSPLAGGPGKLCVRYDPRDISTVFVEAPDGSTWPIPFANLGWPRITLGEHRQALALLRQRGVRSVDADLIFKTIDGQRRIVETASRQTRSMRRSAEKRSRALGWEGRSSGSVPYREDEEDFADLPPLSVEEWS</sequence>
<dbReference type="InterPro" id="IPR015378">
    <property type="entry name" value="Transposase-like_Mu_C"/>
</dbReference>
<dbReference type="InterPro" id="IPR009004">
    <property type="entry name" value="Transposase_Mu_C"/>
</dbReference>
<dbReference type="InterPro" id="IPR012337">
    <property type="entry name" value="RNaseH-like_sf"/>
</dbReference>
<dbReference type="EMBL" id="LWBS01000443">
    <property type="protein sequence ID" value="OAP88999.1"/>
    <property type="molecule type" value="Genomic_DNA"/>
</dbReference>
<dbReference type="GO" id="GO:0003676">
    <property type="term" value="F:nucleic acid binding"/>
    <property type="evidence" value="ECO:0007669"/>
    <property type="project" value="InterPro"/>
</dbReference>
<dbReference type="AlphaFoldDB" id="A0A179BCB0"/>
<protein>
    <submittedName>
        <fullName evidence="3">Transposase</fullName>
    </submittedName>
</protein>
<dbReference type="InterPro" id="IPR015126">
    <property type="entry name" value="Mu_I-gamma"/>
</dbReference>
<comment type="caution">
    <text evidence="3">The sequence shown here is derived from an EMBL/GenBank/DDBJ whole genome shotgun (WGS) entry which is preliminary data.</text>
</comment>
<organism evidence="3">
    <name type="scientific">Rhizobium leguminosarum</name>
    <dbReference type="NCBI Taxonomy" id="384"/>
    <lineage>
        <taxon>Bacteria</taxon>
        <taxon>Pseudomonadati</taxon>
        <taxon>Pseudomonadota</taxon>
        <taxon>Alphaproteobacteria</taxon>
        <taxon>Hyphomicrobiales</taxon>
        <taxon>Rhizobiaceae</taxon>
        <taxon>Rhizobium/Agrobacterium group</taxon>
        <taxon>Rhizobium</taxon>
    </lineage>
</organism>
<dbReference type="Pfam" id="PF09039">
    <property type="entry name" value="HTH_Tnp_Mu_2"/>
    <property type="match status" value="1"/>
</dbReference>
<evidence type="ECO:0000313" key="3">
    <source>
        <dbReference type="EMBL" id="OAP88999.1"/>
    </source>
</evidence>
<accession>A0A179BCB0</accession>
<dbReference type="Gene3D" id="3.30.420.10">
    <property type="entry name" value="Ribonuclease H-like superfamily/Ribonuclease H"/>
    <property type="match status" value="1"/>
</dbReference>
<gene>
    <name evidence="3" type="ORF">A4U53_33645</name>
</gene>
<dbReference type="InterPro" id="IPR036397">
    <property type="entry name" value="RNaseH_sf"/>
</dbReference>
<reference evidence="3" key="1">
    <citation type="submission" date="2016-04" db="EMBL/GenBank/DDBJ databases">
        <title>Fast-growing isolate from the root nodules of Vavilovia formosa.</title>
        <authorList>
            <person name="Kimeklis A."/>
            <person name="Safronova V."/>
            <person name="Belimov A."/>
            <person name="Andronov E."/>
        </authorList>
    </citation>
    <scope>NUCLEOTIDE SEQUENCE [LARGE SCALE GENOMIC DNA]</scope>
    <source>
        <strain evidence="3">Vaf-46</strain>
    </source>
</reference>
<feature type="region of interest" description="Disordered" evidence="1">
    <location>
        <begin position="496"/>
        <end position="545"/>
    </location>
</feature>
<dbReference type="Pfam" id="PF09299">
    <property type="entry name" value="Mu-transpos_C"/>
    <property type="match status" value="1"/>
</dbReference>
<evidence type="ECO:0000259" key="2">
    <source>
        <dbReference type="PROSITE" id="PS50994"/>
    </source>
</evidence>
<dbReference type="InterPro" id="IPR001584">
    <property type="entry name" value="Integrase_cat-core"/>
</dbReference>
<dbReference type="Gene3D" id="1.10.10.60">
    <property type="entry name" value="Homeodomain-like"/>
    <property type="match status" value="1"/>
</dbReference>